<feature type="domain" description="N-acetyltransferase" evidence="2">
    <location>
        <begin position="5"/>
        <end position="159"/>
    </location>
</feature>
<dbReference type="GO" id="GO:0008080">
    <property type="term" value="F:N-acetyltransferase activity"/>
    <property type="evidence" value="ECO:0007669"/>
    <property type="project" value="InterPro"/>
</dbReference>
<dbReference type="Pfam" id="PF00583">
    <property type="entry name" value="Acetyltransf_1"/>
    <property type="match status" value="1"/>
</dbReference>
<dbReference type="InterPro" id="IPR050769">
    <property type="entry name" value="NAT_camello-type"/>
</dbReference>
<dbReference type="Gene3D" id="3.40.630.30">
    <property type="match status" value="1"/>
</dbReference>
<dbReference type="InterPro" id="IPR016181">
    <property type="entry name" value="Acyl_CoA_acyltransferase"/>
</dbReference>
<proteinExistence type="predicted"/>
<dbReference type="AlphaFoldDB" id="E4T4U8"/>
<evidence type="ECO:0000259" key="2">
    <source>
        <dbReference type="PROSITE" id="PS51186"/>
    </source>
</evidence>
<reference evidence="3 4" key="2">
    <citation type="journal article" date="2011" name="Stand. Genomic Sci.">
        <title>Complete genome sequence of Paludibacter propionicigenes type strain (WB4).</title>
        <authorList>
            <person name="Gronow S."/>
            <person name="Munk C."/>
            <person name="Lapidus A."/>
            <person name="Nolan M."/>
            <person name="Lucas S."/>
            <person name="Hammon N."/>
            <person name="Deshpande S."/>
            <person name="Cheng J.F."/>
            <person name="Tapia R."/>
            <person name="Han C."/>
            <person name="Goodwin L."/>
            <person name="Pitluck S."/>
            <person name="Liolios K."/>
            <person name="Ivanova N."/>
            <person name="Mavromatis K."/>
            <person name="Mikhailova N."/>
            <person name="Pati A."/>
            <person name="Chen A."/>
            <person name="Palaniappan K."/>
            <person name="Land M."/>
            <person name="Hauser L."/>
            <person name="Chang Y.J."/>
            <person name="Jeffries C.D."/>
            <person name="Brambilla E."/>
            <person name="Rohde M."/>
            <person name="Goker M."/>
            <person name="Detter J.C."/>
            <person name="Woyke T."/>
            <person name="Bristow J."/>
            <person name="Eisen J.A."/>
            <person name="Markowitz V."/>
            <person name="Hugenholtz P."/>
            <person name="Kyrpides N.C."/>
            <person name="Klenk H.P."/>
        </authorList>
    </citation>
    <scope>NUCLEOTIDE SEQUENCE [LARGE SCALE GENOMIC DNA]</scope>
    <source>
        <strain evidence="4">DSM 17365 / JCM 13257 / WB4</strain>
    </source>
</reference>
<accession>E4T4U8</accession>
<dbReference type="PROSITE" id="PS51186">
    <property type="entry name" value="GNAT"/>
    <property type="match status" value="1"/>
</dbReference>
<sequence>MSVEIIVRTNSMAYAKDFKRINEDWISSNFWLEEADKLVLNDPQKYILDKGGVVFIALLNGVPVGTCALVVQDFFTCELVKMAVDPQARNRGIGRLLGLALIEKARDRGFKRVVLEGNTKMTASISLYRQLGFEEVPLSEINQSQLHARCNIYMELKLDSNVLPEYYI</sequence>
<dbReference type="SUPFAM" id="SSF55729">
    <property type="entry name" value="Acyl-CoA N-acyltransferases (Nat)"/>
    <property type="match status" value="1"/>
</dbReference>
<evidence type="ECO:0000313" key="4">
    <source>
        <dbReference type="Proteomes" id="UP000008718"/>
    </source>
</evidence>
<protein>
    <submittedName>
        <fullName evidence="3">GCN5-related N-acetyltransferase</fullName>
    </submittedName>
</protein>
<dbReference type="InterPro" id="IPR000182">
    <property type="entry name" value="GNAT_dom"/>
</dbReference>
<keyword evidence="1 3" id="KW-0808">Transferase</keyword>
<evidence type="ECO:0000256" key="1">
    <source>
        <dbReference type="ARBA" id="ARBA00022679"/>
    </source>
</evidence>
<dbReference type="OrthoDB" id="1431064at2"/>
<dbReference type="PANTHER" id="PTHR13947">
    <property type="entry name" value="GNAT FAMILY N-ACETYLTRANSFERASE"/>
    <property type="match status" value="1"/>
</dbReference>
<organism evidence="3 4">
    <name type="scientific">Paludibacter propionicigenes (strain DSM 17365 / JCM 13257 / WB4)</name>
    <dbReference type="NCBI Taxonomy" id="694427"/>
    <lineage>
        <taxon>Bacteria</taxon>
        <taxon>Pseudomonadati</taxon>
        <taxon>Bacteroidota</taxon>
        <taxon>Bacteroidia</taxon>
        <taxon>Bacteroidales</taxon>
        <taxon>Paludibacteraceae</taxon>
        <taxon>Paludibacter</taxon>
    </lineage>
</organism>
<keyword evidence="4" id="KW-1185">Reference proteome</keyword>
<dbReference type="EMBL" id="CP002345">
    <property type="protein sequence ID" value="ADQ79742.1"/>
    <property type="molecule type" value="Genomic_DNA"/>
</dbReference>
<dbReference type="HOGENOM" id="CLU_013985_11_9_10"/>
<dbReference type="STRING" id="694427.Palpr_1599"/>
<dbReference type="RefSeq" id="WP_013445111.1">
    <property type="nucleotide sequence ID" value="NC_014734.1"/>
</dbReference>
<dbReference type="PANTHER" id="PTHR13947:SF37">
    <property type="entry name" value="LD18367P"/>
    <property type="match status" value="1"/>
</dbReference>
<reference key="1">
    <citation type="submission" date="2010-11" db="EMBL/GenBank/DDBJ databases">
        <title>The complete genome of Paludibacter propionicigenes DSM 17365.</title>
        <authorList>
            <consortium name="US DOE Joint Genome Institute (JGI-PGF)"/>
            <person name="Lucas S."/>
            <person name="Copeland A."/>
            <person name="Lapidus A."/>
            <person name="Bruce D."/>
            <person name="Goodwin L."/>
            <person name="Pitluck S."/>
            <person name="Kyrpides N."/>
            <person name="Mavromatis K."/>
            <person name="Ivanova N."/>
            <person name="Munk A.C."/>
            <person name="Brettin T."/>
            <person name="Detter J.C."/>
            <person name="Han C."/>
            <person name="Tapia R."/>
            <person name="Land M."/>
            <person name="Hauser L."/>
            <person name="Markowitz V."/>
            <person name="Cheng J.-F."/>
            <person name="Hugenholtz P."/>
            <person name="Woyke T."/>
            <person name="Wu D."/>
            <person name="Gronow S."/>
            <person name="Wellnitz S."/>
            <person name="Brambilla E."/>
            <person name="Klenk H.-P."/>
            <person name="Eisen J.A."/>
        </authorList>
    </citation>
    <scope>NUCLEOTIDE SEQUENCE</scope>
    <source>
        <strain>WB4</strain>
    </source>
</reference>
<dbReference type="CDD" id="cd04301">
    <property type="entry name" value="NAT_SF"/>
    <property type="match status" value="1"/>
</dbReference>
<dbReference type="KEGG" id="ppn:Palpr_1599"/>
<gene>
    <name evidence="3" type="ordered locus">Palpr_1599</name>
</gene>
<dbReference type="eggNOG" id="COG0456">
    <property type="taxonomic scope" value="Bacteria"/>
</dbReference>
<evidence type="ECO:0000313" key="3">
    <source>
        <dbReference type="EMBL" id="ADQ79742.1"/>
    </source>
</evidence>
<name>E4T4U8_PALPW</name>
<dbReference type="Proteomes" id="UP000008718">
    <property type="component" value="Chromosome"/>
</dbReference>